<dbReference type="PANTHER" id="PTHR47738">
    <property type="entry name" value="PTS SYSTEM FRUCTOSE-LIKE EIIA COMPONENT-RELATED"/>
    <property type="match status" value="1"/>
</dbReference>
<keyword evidence="1" id="KW-0813">Transport</keyword>
<name>A0AAI9DEY2_PLUGE</name>
<dbReference type="PROSITE" id="PS51094">
    <property type="entry name" value="PTS_EIIA_TYPE_2"/>
    <property type="match status" value="1"/>
</dbReference>
<dbReference type="AlphaFoldDB" id="A0AAI9DEY2"/>
<dbReference type="PANTHER" id="PTHR47738:SF3">
    <property type="entry name" value="PHOSPHOTRANSFERASE SYSTEM MANNITOL_FRUCTOSE-SPECIFIC IIA DOMAIN CONTAINING PROTEIN"/>
    <property type="match status" value="1"/>
</dbReference>
<protein>
    <submittedName>
        <fullName evidence="1">PTS sugar transporter subunit IIA</fullName>
    </submittedName>
</protein>
<accession>A0AAI9DEY2</accession>
<proteinExistence type="predicted"/>
<evidence type="ECO:0000313" key="1">
    <source>
        <dbReference type="EMBL" id="EML1470197.1"/>
    </source>
</evidence>
<dbReference type="InterPro" id="IPR051541">
    <property type="entry name" value="PTS_SugarTrans_NitroReg"/>
</dbReference>
<organism evidence="1">
    <name type="scientific">Pluralibacter gergoviae</name>
    <name type="common">Enterobacter gergoviae</name>
    <dbReference type="NCBI Taxonomy" id="61647"/>
    <lineage>
        <taxon>Bacteria</taxon>
        <taxon>Pseudomonadati</taxon>
        <taxon>Pseudomonadota</taxon>
        <taxon>Gammaproteobacteria</taxon>
        <taxon>Enterobacterales</taxon>
        <taxon>Enterobacteriaceae</taxon>
        <taxon>Pluralibacter</taxon>
    </lineage>
</organism>
<gene>
    <name evidence="1" type="ORF">QEG54_000881</name>
</gene>
<dbReference type="RefSeq" id="WP_048274953.1">
    <property type="nucleotide sequence ID" value="NZ_JALLDC010000004.1"/>
</dbReference>
<sequence length="151" mass="16686">MMFSPQRIVVFNDAISRTALLNELAQKLLDDGFVKPDFAAGVLEREDKYPTGIDMETHSVAIPHTEFCYVNSTGFAIGINHAGVAFQRSDDPEKSVEPQIIVMMAIDQSCEKVIIIQSLFALLADPKKVEEICQKPPEEIAKIFTESIATG</sequence>
<dbReference type="Gene3D" id="3.40.930.10">
    <property type="entry name" value="Mannitol-specific EII, Chain A"/>
    <property type="match status" value="1"/>
</dbReference>
<dbReference type="SUPFAM" id="SSF55804">
    <property type="entry name" value="Phoshotransferase/anion transport protein"/>
    <property type="match status" value="1"/>
</dbReference>
<dbReference type="InterPro" id="IPR016152">
    <property type="entry name" value="PTrfase/Anion_transptr"/>
</dbReference>
<dbReference type="CDD" id="cd00211">
    <property type="entry name" value="PTS_IIA_fru"/>
    <property type="match status" value="1"/>
</dbReference>
<dbReference type="InterPro" id="IPR002178">
    <property type="entry name" value="PTS_EIIA_type-2_dom"/>
</dbReference>
<dbReference type="EMBL" id="ABLOKC030000003">
    <property type="protein sequence ID" value="EML1470197.1"/>
    <property type="molecule type" value="Genomic_DNA"/>
</dbReference>
<keyword evidence="1" id="KW-0762">Sugar transport</keyword>
<reference evidence="1" key="1">
    <citation type="submission" date="2024-02" db="EMBL/GenBank/DDBJ databases">
        <authorList>
            <consortium name="Clinical and Environmental Microbiology Branch: Whole genome sequencing antimicrobial resistance pathogens in the healthcare setting"/>
        </authorList>
    </citation>
    <scope>NUCLEOTIDE SEQUENCE</scope>
    <source>
        <strain evidence="1">2021DK-00143</strain>
    </source>
</reference>
<comment type="caution">
    <text evidence="1">The sequence shown here is derived from an EMBL/GenBank/DDBJ whole genome shotgun (WGS) entry which is preliminary data.</text>
</comment>
<dbReference type="Pfam" id="PF00359">
    <property type="entry name" value="PTS_EIIA_2"/>
    <property type="match status" value="1"/>
</dbReference>